<dbReference type="GO" id="GO:0003677">
    <property type="term" value="F:DNA binding"/>
    <property type="evidence" value="ECO:0007669"/>
    <property type="project" value="UniProtKB-KW"/>
</dbReference>
<feature type="domain" description="HTH gntR-type" evidence="5">
    <location>
        <begin position="21"/>
        <end position="88"/>
    </location>
</feature>
<dbReference type="InterPro" id="IPR011663">
    <property type="entry name" value="UTRA"/>
</dbReference>
<evidence type="ECO:0000256" key="1">
    <source>
        <dbReference type="ARBA" id="ARBA00023015"/>
    </source>
</evidence>
<evidence type="ECO:0000259" key="5">
    <source>
        <dbReference type="PROSITE" id="PS50949"/>
    </source>
</evidence>
<reference evidence="6 7" key="1">
    <citation type="submission" date="2017-04" db="EMBL/GenBank/DDBJ databases">
        <authorList>
            <person name="Afonso C.L."/>
            <person name="Miller P.J."/>
            <person name="Scott M.A."/>
            <person name="Spackman E."/>
            <person name="Goraichik I."/>
            <person name="Dimitrov K.M."/>
            <person name="Suarez D.L."/>
            <person name="Swayne D.E."/>
        </authorList>
    </citation>
    <scope>NUCLEOTIDE SEQUENCE [LARGE SCALE GENOMIC DNA]</scope>
    <source>
        <strain evidence="6 7">DSM 43828</strain>
    </source>
</reference>
<dbReference type="Gene3D" id="1.10.10.10">
    <property type="entry name" value="Winged helix-like DNA-binding domain superfamily/Winged helix DNA-binding domain"/>
    <property type="match status" value="1"/>
</dbReference>
<dbReference type="Gene3D" id="3.40.1410.10">
    <property type="entry name" value="Chorismate lyase-like"/>
    <property type="match status" value="1"/>
</dbReference>
<name>A0A1W2DKC8_KIBAR</name>
<dbReference type="OrthoDB" id="8584262at2"/>
<evidence type="ECO:0000256" key="2">
    <source>
        <dbReference type="ARBA" id="ARBA00023125"/>
    </source>
</evidence>
<dbReference type="InterPro" id="IPR000524">
    <property type="entry name" value="Tscrpt_reg_HTH_GntR"/>
</dbReference>
<dbReference type="InterPro" id="IPR036388">
    <property type="entry name" value="WH-like_DNA-bd_sf"/>
</dbReference>
<keyword evidence="2" id="KW-0238">DNA-binding</keyword>
<dbReference type="SUPFAM" id="SSF64288">
    <property type="entry name" value="Chorismate lyase-like"/>
    <property type="match status" value="1"/>
</dbReference>
<accession>A0A1W2DKC8</accession>
<keyword evidence="1" id="KW-0805">Transcription regulation</keyword>
<keyword evidence="7" id="KW-1185">Reference proteome</keyword>
<dbReference type="AlphaFoldDB" id="A0A1W2DKC8"/>
<evidence type="ECO:0000313" key="7">
    <source>
        <dbReference type="Proteomes" id="UP000192674"/>
    </source>
</evidence>
<dbReference type="Pfam" id="PF07702">
    <property type="entry name" value="UTRA"/>
    <property type="match status" value="1"/>
</dbReference>
<organism evidence="6 7">
    <name type="scientific">Kibdelosporangium aridum</name>
    <dbReference type="NCBI Taxonomy" id="2030"/>
    <lineage>
        <taxon>Bacteria</taxon>
        <taxon>Bacillati</taxon>
        <taxon>Actinomycetota</taxon>
        <taxon>Actinomycetes</taxon>
        <taxon>Pseudonocardiales</taxon>
        <taxon>Pseudonocardiaceae</taxon>
        <taxon>Kibdelosporangium</taxon>
    </lineage>
</organism>
<feature type="region of interest" description="Disordered" evidence="4">
    <location>
        <begin position="1"/>
        <end position="25"/>
    </location>
</feature>
<dbReference type="Pfam" id="PF00392">
    <property type="entry name" value="GntR"/>
    <property type="match status" value="1"/>
</dbReference>
<evidence type="ECO:0000256" key="4">
    <source>
        <dbReference type="SAM" id="MobiDB-lite"/>
    </source>
</evidence>
<dbReference type="RefSeq" id="WP_033381154.1">
    <property type="nucleotide sequence ID" value="NZ_FWXV01000002.1"/>
</dbReference>
<dbReference type="SUPFAM" id="SSF46785">
    <property type="entry name" value="Winged helix' DNA-binding domain"/>
    <property type="match status" value="1"/>
</dbReference>
<gene>
    <name evidence="6" type="ORF">SAMN05661093_03438</name>
</gene>
<dbReference type="GO" id="GO:0045892">
    <property type="term" value="P:negative regulation of DNA-templated transcription"/>
    <property type="evidence" value="ECO:0007669"/>
    <property type="project" value="TreeGrafter"/>
</dbReference>
<dbReference type="CDD" id="cd07377">
    <property type="entry name" value="WHTH_GntR"/>
    <property type="match status" value="1"/>
</dbReference>
<dbReference type="InterPro" id="IPR028978">
    <property type="entry name" value="Chorismate_lyase_/UTRA_dom_sf"/>
</dbReference>
<evidence type="ECO:0000313" key="6">
    <source>
        <dbReference type="EMBL" id="SMC97468.1"/>
    </source>
</evidence>
<keyword evidence="3" id="KW-0804">Transcription</keyword>
<dbReference type="SMART" id="SM00345">
    <property type="entry name" value="HTH_GNTR"/>
    <property type="match status" value="1"/>
</dbReference>
<protein>
    <submittedName>
        <fullName evidence="6">GntR family transcriptional regulator</fullName>
    </submittedName>
</protein>
<dbReference type="PRINTS" id="PR00035">
    <property type="entry name" value="HTHGNTR"/>
</dbReference>
<proteinExistence type="predicted"/>
<evidence type="ECO:0000256" key="3">
    <source>
        <dbReference type="ARBA" id="ARBA00023163"/>
    </source>
</evidence>
<dbReference type="EMBL" id="FWXV01000002">
    <property type="protein sequence ID" value="SMC97468.1"/>
    <property type="molecule type" value="Genomic_DNA"/>
</dbReference>
<dbReference type="Proteomes" id="UP000192674">
    <property type="component" value="Unassembled WGS sequence"/>
</dbReference>
<dbReference type="PANTHER" id="PTHR44846">
    <property type="entry name" value="MANNOSYL-D-GLYCERATE TRANSPORT/METABOLISM SYSTEM REPRESSOR MNGR-RELATED"/>
    <property type="match status" value="1"/>
</dbReference>
<sequence length="254" mass="28265">MPRSKHQPDPSVPLPEHLSRTAPKGDELRGILERLVAAMRPGDMLPSERVLAERFGIARMTVRQELHRLSADGLVVRRPRGGTYVAEPTVSHVDFLTSYSDFIRAKGFTPGARVLSAEVEPVSERMATRLELNAGDPVFRLVRLRTADGTPMAIERTHLSVERFPGIEGIDWNDRSLHKALKERWGTELRVSKAHIWAVLPDADDAKLLQISAAQPCFSIEATPRDASGRVIETGRSVYRGDRYDVVAYVGQPS</sequence>
<dbReference type="SMART" id="SM00866">
    <property type="entry name" value="UTRA"/>
    <property type="match status" value="1"/>
</dbReference>
<dbReference type="InterPro" id="IPR036390">
    <property type="entry name" value="WH_DNA-bd_sf"/>
</dbReference>
<dbReference type="PROSITE" id="PS50949">
    <property type="entry name" value="HTH_GNTR"/>
    <property type="match status" value="1"/>
</dbReference>
<dbReference type="InterPro" id="IPR050679">
    <property type="entry name" value="Bact_HTH_transcr_reg"/>
</dbReference>
<dbReference type="PANTHER" id="PTHR44846:SF1">
    <property type="entry name" value="MANNOSYL-D-GLYCERATE TRANSPORT_METABOLISM SYSTEM REPRESSOR MNGR-RELATED"/>
    <property type="match status" value="1"/>
</dbReference>
<dbReference type="GO" id="GO:0003700">
    <property type="term" value="F:DNA-binding transcription factor activity"/>
    <property type="evidence" value="ECO:0007669"/>
    <property type="project" value="InterPro"/>
</dbReference>